<dbReference type="EMBL" id="LCTV02000014">
    <property type="protein sequence ID" value="PRQ70763.1"/>
    <property type="molecule type" value="Genomic_DNA"/>
</dbReference>
<comment type="caution">
    <text evidence="1">The sequence shown here is derived from an EMBL/GenBank/DDBJ whole genome shotgun (WGS) entry which is preliminary data.</text>
</comment>
<evidence type="ECO:0000313" key="1">
    <source>
        <dbReference type="EMBL" id="PRQ70763.1"/>
    </source>
</evidence>
<evidence type="ECO:0000313" key="2">
    <source>
        <dbReference type="Proteomes" id="UP000239560"/>
    </source>
</evidence>
<accession>A0A2S9ZYF6</accession>
<proteinExistence type="predicted"/>
<reference evidence="1 2" key="1">
    <citation type="journal article" date="2018" name="Elife">
        <title>Functional genomics of lipid metabolism in the oleaginous yeast Rhodosporidium toruloides.</title>
        <authorList>
            <person name="Coradetti S.T."/>
            <person name="Pinel D."/>
            <person name="Geiselman G."/>
            <person name="Ito M."/>
            <person name="Mondo S."/>
            <person name="Reilly M.C."/>
            <person name="Cheng Y.F."/>
            <person name="Bauer S."/>
            <person name="Grigoriev I."/>
            <person name="Gladden J.M."/>
            <person name="Simmons B.A."/>
            <person name="Brem R."/>
            <person name="Arkin A.P."/>
            <person name="Skerker J.M."/>
        </authorList>
    </citation>
    <scope>NUCLEOTIDE SEQUENCE [LARGE SCALE GENOMIC DNA]</scope>
    <source>
        <strain evidence="1 2">NBRC 0880</strain>
    </source>
</reference>
<name>A0A2S9ZYF6_RHOTO</name>
<protein>
    <submittedName>
        <fullName evidence="1">Uncharacterized protein</fullName>
    </submittedName>
</protein>
<sequence length="191" mass="21869">MWISMAFADFESFGATSLRRLHIFDRHVRETAAMLYHLPPRLTYLAFHNGGFPTYWNSNILVNLTTLVLEDIEECSWDILPRKTSLRVLCLKSRHPAFETDALERMPFLEHIAVAAVDTKALEEYFSRGERLSLPPTLKRFTLVSSEELPAVRRAIQVACTESGAQPSIHVMSQEELNDWDPEEWAYSVGA</sequence>
<dbReference type="AlphaFoldDB" id="A0A2S9ZYF6"/>
<gene>
    <name evidence="1" type="ORF">AAT19DRAFT_10920</name>
</gene>
<dbReference type="Proteomes" id="UP000239560">
    <property type="component" value="Unassembled WGS sequence"/>
</dbReference>
<organism evidence="1 2">
    <name type="scientific">Rhodotorula toruloides</name>
    <name type="common">Yeast</name>
    <name type="synonym">Rhodosporidium toruloides</name>
    <dbReference type="NCBI Taxonomy" id="5286"/>
    <lineage>
        <taxon>Eukaryota</taxon>
        <taxon>Fungi</taxon>
        <taxon>Dikarya</taxon>
        <taxon>Basidiomycota</taxon>
        <taxon>Pucciniomycotina</taxon>
        <taxon>Microbotryomycetes</taxon>
        <taxon>Sporidiobolales</taxon>
        <taxon>Sporidiobolaceae</taxon>
        <taxon>Rhodotorula</taxon>
    </lineage>
</organism>
<dbReference type="OrthoDB" id="10329191at2759"/>